<dbReference type="Proteomes" id="UP000708208">
    <property type="component" value="Unassembled WGS sequence"/>
</dbReference>
<dbReference type="AlphaFoldDB" id="A0A8J2M1J2"/>
<name>A0A8J2M1J2_9HEXA</name>
<gene>
    <name evidence="2" type="ORF">AFUS01_LOCUS41525</name>
</gene>
<evidence type="ECO:0000313" key="2">
    <source>
        <dbReference type="EMBL" id="CAG7831800.1"/>
    </source>
</evidence>
<organism evidence="2 3">
    <name type="scientific">Allacma fusca</name>
    <dbReference type="NCBI Taxonomy" id="39272"/>
    <lineage>
        <taxon>Eukaryota</taxon>
        <taxon>Metazoa</taxon>
        <taxon>Ecdysozoa</taxon>
        <taxon>Arthropoda</taxon>
        <taxon>Hexapoda</taxon>
        <taxon>Collembola</taxon>
        <taxon>Symphypleona</taxon>
        <taxon>Sminthuridae</taxon>
        <taxon>Allacma</taxon>
    </lineage>
</organism>
<evidence type="ECO:0000313" key="3">
    <source>
        <dbReference type="Proteomes" id="UP000708208"/>
    </source>
</evidence>
<reference evidence="2" key="1">
    <citation type="submission" date="2021-06" db="EMBL/GenBank/DDBJ databases">
        <authorList>
            <person name="Hodson N. C."/>
            <person name="Mongue J. A."/>
            <person name="Jaron S. K."/>
        </authorList>
    </citation>
    <scope>NUCLEOTIDE SEQUENCE</scope>
</reference>
<feature type="signal peptide" evidence="1">
    <location>
        <begin position="1"/>
        <end position="21"/>
    </location>
</feature>
<evidence type="ECO:0000256" key="1">
    <source>
        <dbReference type="SAM" id="SignalP"/>
    </source>
</evidence>
<sequence length="119" mass="13789">MQTVFFIAMTFILYFLKCNEQLQRSTKDLGGKFVSMRDIIRAYKQLRRIQLLIQDFNVGFSYHIFVAKLFCITNHILLTASGILIFESDPAVASMGIYLGGCYALMLEELCGRFRRFHT</sequence>
<protein>
    <submittedName>
        <fullName evidence="2">Uncharacterized protein</fullName>
    </submittedName>
</protein>
<accession>A0A8J2M1J2</accession>
<keyword evidence="3" id="KW-1185">Reference proteome</keyword>
<comment type="caution">
    <text evidence="2">The sequence shown here is derived from an EMBL/GenBank/DDBJ whole genome shotgun (WGS) entry which is preliminary data.</text>
</comment>
<dbReference type="EMBL" id="CAJVCH010562128">
    <property type="protein sequence ID" value="CAG7831800.1"/>
    <property type="molecule type" value="Genomic_DNA"/>
</dbReference>
<feature type="chain" id="PRO_5035161963" evidence="1">
    <location>
        <begin position="22"/>
        <end position="119"/>
    </location>
</feature>
<keyword evidence="1" id="KW-0732">Signal</keyword>
<proteinExistence type="predicted"/>